<evidence type="ECO:0000256" key="7">
    <source>
        <dbReference type="SAM" id="MobiDB-lite"/>
    </source>
</evidence>
<dbReference type="InterPro" id="IPR050980">
    <property type="entry name" value="2C_sensor_his_kinase"/>
</dbReference>
<evidence type="ECO:0000256" key="1">
    <source>
        <dbReference type="ARBA" id="ARBA00000085"/>
    </source>
</evidence>
<proteinExistence type="predicted"/>
<comment type="catalytic activity">
    <reaction evidence="1">
        <text>ATP + protein L-histidine = ADP + protein N-phospho-L-histidine.</text>
        <dbReference type="EC" id="2.7.13.3"/>
    </reaction>
</comment>
<feature type="domain" description="Histidine kinase/HSP90-like ATPase" evidence="8">
    <location>
        <begin position="26"/>
        <end position="138"/>
    </location>
</feature>
<evidence type="ECO:0000313" key="9">
    <source>
        <dbReference type="EMBL" id="MET9845774.1"/>
    </source>
</evidence>
<dbReference type="RefSeq" id="WP_355396888.1">
    <property type="nucleotide sequence ID" value="NZ_JBEXPZ010000017.1"/>
</dbReference>
<evidence type="ECO:0000256" key="6">
    <source>
        <dbReference type="ARBA" id="ARBA00023012"/>
    </source>
</evidence>
<dbReference type="GO" id="GO:0005524">
    <property type="term" value="F:ATP binding"/>
    <property type="evidence" value="ECO:0007669"/>
    <property type="project" value="UniProtKB-KW"/>
</dbReference>
<keyword evidence="4" id="KW-0808">Transferase</keyword>
<keyword evidence="3" id="KW-0597">Phosphoprotein</keyword>
<dbReference type="SUPFAM" id="SSF55874">
    <property type="entry name" value="ATPase domain of HSP90 chaperone/DNA topoisomerase II/histidine kinase"/>
    <property type="match status" value="1"/>
</dbReference>
<comment type="caution">
    <text evidence="9">The sequence shown here is derived from an EMBL/GenBank/DDBJ whole genome shotgun (WGS) entry which is preliminary data.</text>
</comment>
<dbReference type="InterPro" id="IPR003594">
    <property type="entry name" value="HATPase_dom"/>
</dbReference>
<protein>
    <recommendedName>
        <fullName evidence="2">histidine kinase</fullName>
        <ecNumber evidence="2">2.7.13.3</ecNumber>
    </recommendedName>
</protein>
<organism evidence="9 10">
    <name type="scientific">Streptomyces ossamyceticus</name>
    <dbReference type="NCBI Taxonomy" id="249581"/>
    <lineage>
        <taxon>Bacteria</taxon>
        <taxon>Bacillati</taxon>
        <taxon>Actinomycetota</taxon>
        <taxon>Actinomycetes</taxon>
        <taxon>Kitasatosporales</taxon>
        <taxon>Streptomycetaceae</taxon>
        <taxon>Streptomyces</taxon>
    </lineage>
</organism>
<keyword evidence="9" id="KW-0547">Nucleotide-binding</keyword>
<dbReference type="EC" id="2.7.13.3" evidence="2"/>
<evidence type="ECO:0000256" key="3">
    <source>
        <dbReference type="ARBA" id="ARBA00022553"/>
    </source>
</evidence>
<evidence type="ECO:0000256" key="4">
    <source>
        <dbReference type="ARBA" id="ARBA00022679"/>
    </source>
</evidence>
<keyword evidence="10" id="KW-1185">Reference proteome</keyword>
<feature type="non-terminal residue" evidence="9">
    <location>
        <position position="1"/>
    </location>
</feature>
<reference evidence="9 10" key="1">
    <citation type="submission" date="2024-06" db="EMBL/GenBank/DDBJ databases">
        <title>The Natural Products Discovery Center: Release of the First 8490 Sequenced Strains for Exploring Actinobacteria Biosynthetic Diversity.</title>
        <authorList>
            <person name="Kalkreuter E."/>
            <person name="Kautsar S.A."/>
            <person name="Yang D."/>
            <person name="Bader C.D."/>
            <person name="Teijaro C.N."/>
            <person name="Fluegel L."/>
            <person name="Davis C.M."/>
            <person name="Simpson J.R."/>
            <person name="Lauterbach L."/>
            <person name="Steele A.D."/>
            <person name="Gui C."/>
            <person name="Meng S."/>
            <person name="Li G."/>
            <person name="Viehrig K."/>
            <person name="Ye F."/>
            <person name="Su P."/>
            <person name="Kiefer A.F."/>
            <person name="Nichols A."/>
            <person name="Cepeda A.J."/>
            <person name="Yan W."/>
            <person name="Fan B."/>
            <person name="Jiang Y."/>
            <person name="Adhikari A."/>
            <person name="Zheng C.-J."/>
            <person name="Schuster L."/>
            <person name="Cowan T.M."/>
            <person name="Smanski M.J."/>
            <person name="Chevrette M.G."/>
            <person name="De Carvalho L.P.S."/>
            <person name="Shen B."/>
        </authorList>
    </citation>
    <scope>NUCLEOTIDE SEQUENCE [LARGE SCALE GENOMIC DNA]</scope>
    <source>
        <strain evidence="9 10">NPDC006434</strain>
    </source>
</reference>
<evidence type="ECO:0000259" key="8">
    <source>
        <dbReference type="SMART" id="SM00387"/>
    </source>
</evidence>
<dbReference type="PANTHER" id="PTHR44936">
    <property type="entry name" value="SENSOR PROTEIN CREC"/>
    <property type="match status" value="1"/>
</dbReference>
<sequence>RAASSEVEQYERIELSGVPEAEIHGRAVTDLVRLLAELLENATTFSSPRTKVRVTATRLPDGRVMIEIHDKGIGLTAEDFADVNHRLAEPPTVDAAISQRMGLFVVGRLSDRHGIRVQLRPSGEQAGTTSLVMLPSDLTAGEVPPEPPDPLTVVPAGPAVPEPPFPGEDFTSPHTRCQS</sequence>
<evidence type="ECO:0000256" key="5">
    <source>
        <dbReference type="ARBA" id="ARBA00022777"/>
    </source>
</evidence>
<gene>
    <name evidence="9" type="ORF">ABZZ21_14545</name>
</gene>
<evidence type="ECO:0000256" key="2">
    <source>
        <dbReference type="ARBA" id="ARBA00012438"/>
    </source>
</evidence>
<name>A0ABV2UW49_9ACTN</name>
<dbReference type="Proteomes" id="UP001550210">
    <property type="component" value="Unassembled WGS sequence"/>
</dbReference>
<dbReference type="Gene3D" id="3.30.565.10">
    <property type="entry name" value="Histidine kinase-like ATPase, C-terminal domain"/>
    <property type="match status" value="1"/>
</dbReference>
<dbReference type="Pfam" id="PF02518">
    <property type="entry name" value="HATPase_c"/>
    <property type="match status" value="1"/>
</dbReference>
<feature type="region of interest" description="Disordered" evidence="7">
    <location>
        <begin position="138"/>
        <end position="179"/>
    </location>
</feature>
<keyword evidence="5" id="KW-0418">Kinase</keyword>
<dbReference type="SMART" id="SM00387">
    <property type="entry name" value="HATPase_c"/>
    <property type="match status" value="1"/>
</dbReference>
<keyword evidence="6" id="KW-0902">Two-component regulatory system</keyword>
<dbReference type="EMBL" id="JBEXPZ010000017">
    <property type="protein sequence ID" value="MET9845774.1"/>
    <property type="molecule type" value="Genomic_DNA"/>
</dbReference>
<keyword evidence="9" id="KW-0067">ATP-binding</keyword>
<accession>A0ABV2UW49</accession>
<dbReference type="InterPro" id="IPR036890">
    <property type="entry name" value="HATPase_C_sf"/>
</dbReference>
<evidence type="ECO:0000313" key="10">
    <source>
        <dbReference type="Proteomes" id="UP001550210"/>
    </source>
</evidence>
<dbReference type="PANTHER" id="PTHR44936:SF9">
    <property type="entry name" value="SENSOR PROTEIN CREC"/>
    <property type="match status" value="1"/>
</dbReference>